<dbReference type="Pfam" id="PF14011">
    <property type="entry name" value="ESX-1_EspG"/>
    <property type="match status" value="1"/>
</dbReference>
<reference evidence="5" key="1">
    <citation type="submission" date="2022-10" db="EMBL/GenBank/DDBJ databases">
        <title>The complete genomes of actinobacterial strains from the NBC collection.</title>
        <authorList>
            <person name="Joergensen T.S."/>
            <person name="Alvarez Arevalo M."/>
            <person name="Sterndorff E.B."/>
            <person name="Faurdal D."/>
            <person name="Vuksanovic O."/>
            <person name="Mourched A.-S."/>
            <person name="Charusanti P."/>
            <person name="Shaw S."/>
            <person name="Blin K."/>
            <person name="Weber T."/>
        </authorList>
    </citation>
    <scope>NUCLEOTIDE SEQUENCE</scope>
    <source>
        <strain evidence="5">NBC_01482</strain>
    </source>
</reference>
<keyword evidence="3" id="KW-0963">Cytoplasm</keyword>
<sequence length="256" mass="29177">MAEWTWEPDDFAALWFNPANDRFPNPLRFTSRFTYRDDFDIHRVTMRERYSPDELEEIQLALHTLTASVIRIQIFGGTTQHKNPAGGVRVYRIVGARTNHHAMSLAQATFGDTNGPIRCRLFPIDHLPAQLTSSLPPCTPGTNPPATFHPDDIYGRPNSHLESVTRNSPRERYQRLLNRPADGGGSALLHTGPANKLTNPLTTVQWHDITNDGRYTELRGPHISVRPTIPTDLTTHFTTWIDHASQRLREAEEDRW</sequence>
<dbReference type="RefSeq" id="WP_329405077.1">
    <property type="nucleotide sequence ID" value="NZ_CP109441.1"/>
</dbReference>
<evidence type="ECO:0000313" key="5">
    <source>
        <dbReference type="EMBL" id="WUV42216.1"/>
    </source>
</evidence>
<gene>
    <name evidence="5" type="ORF">OG563_23320</name>
</gene>
<dbReference type="EMBL" id="CP109441">
    <property type="protein sequence ID" value="WUV42216.1"/>
    <property type="molecule type" value="Genomic_DNA"/>
</dbReference>
<evidence type="ECO:0000313" key="6">
    <source>
        <dbReference type="Proteomes" id="UP001432062"/>
    </source>
</evidence>
<keyword evidence="4" id="KW-0143">Chaperone</keyword>
<dbReference type="Proteomes" id="UP001432062">
    <property type="component" value="Chromosome"/>
</dbReference>
<evidence type="ECO:0000256" key="2">
    <source>
        <dbReference type="ARBA" id="ARBA00006411"/>
    </source>
</evidence>
<evidence type="ECO:0000256" key="1">
    <source>
        <dbReference type="ARBA" id="ARBA00004496"/>
    </source>
</evidence>
<organism evidence="5 6">
    <name type="scientific">Nocardia vinacea</name>
    <dbReference type="NCBI Taxonomy" id="96468"/>
    <lineage>
        <taxon>Bacteria</taxon>
        <taxon>Bacillati</taxon>
        <taxon>Actinomycetota</taxon>
        <taxon>Actinomycetes</taxon>
        <taxon>Mycobacteriales</taxon>
        <taxon>Nocardiaceae</taxon>
        <taxon>Nocardia</taxon>
    </lineage>
</organism>
<dbReference type="InterPro" id="IPR025734">
    <property type="entry name" value="EspG"/>
</dbReference>
<protein>
    <submittedName>
        <fullName evidence="5">ESX secretion-associated protein EspG</fullName>
    </submittedName>
</protein>
<accession>A0ABZ1YJQ2</accession>
<proteinExistence type="inferred from homology"/>
<name>A0ABZ1YJQ2_9NOCA</name>
<keyword evidence="6" id="KW-1185">Reference proteome</keyword>
<evidence type="ECO:0000256" key="4">
    <source>
        <dbReference type="ARBA" id="ARBA00023186"/>
    </source>
</evidence>
<evidence type="ECO:0000256" key="3">
    <source>
        <dbReference type="ARBA" id="ARBA00022490"/>
    </source>
</evidence>
<comment type="subcellular location">
    <subcellularLocation>
        <location evidence="1">Cytoplasm</location>
    </subcellularLocation>
</comment>
<comment type="similarity">
    <text evidence="2">Belongs to the EspG family.</text>
</comment>